<dbReference type="AlphaFoldDB" id="A0AAU2K2Q4"/>
<proteinExistence type="predicted"/>
<dbReference type="InterPro" id="IPR047057">
    <property type="entry name" value="MerR_fam"/>
</dbReference>
<dbReference type="SMART" id="SM00422">
    <property type="entry name" value="HTH_MERR"/>
    <property type="match status" value="1"/>
</dbReference>
<dbReference type="SUPFAM" id="SSF46955">
    <property type="entry name" value="Putative DNA-binding domain"/>
    <property type="match status" value="1"/>
</dbReference>
<accession>A0AAU2K2Q4</accession>
<dbReference type="GO" id="GO:0003677">
    <property type="term" value="F:DNA binding"/>
    <property type="evidence" value="ECO:0007669"/>
    <property type="project" value="UniProtKB-KW"/>
</dbReference>
<reference evidence="3" key="1">
    <citation type="submission" date="2022-10" db="EMBL/GenBank/DDBJ databases">
        <title>The complete genomes of actinobacterial strains from the NBC collection.</title>
        <authorList>
            <person name="Joergensen T.S."/>
            <person name="Alvarez Arevalo M."/>
            <person name="Sterndorff E.B."/>
            <person name="Faurdal D."/>
            <person name="Vuksanovic O."/>
            <person name="Mourched A.-S."/>
            <person name="Charusanti P."/>
            <person name="Shaw S."/>
            <person name="Blin K."/>
            <person name="Weber T."/>
        </authorList>
    </citation>
    <scope>NUCLEOTIDE SEQUENCE</scope>
    <source>
        <strain evidence="3">NBC_00049</strain>
    </source>
</reference>
<dbReference type="GO" id="GO:0003700">
    <property type="term" value="F:DNA-binding transcription factor activity"/>
    <property type="evidence" value="ECO:0007669"/>
    <property type="project" value="InterPro"/>
</dbReference>
<name>A0AAU2K2Q4_9ACTN</name>
<dbReference type="PANTHER" id="PTHR30204">
    <property type="entry name" value="REDOX-CYCLING DRUG-SENSING TRANSCRIPTIONAL ACTIVATOR SOXR"/>
    <property type="match status" value="1"/>
</dbReference>
<dbReference type="Pfam" id="PF13411">
    <property type="entry name" value="MerR_1"/>
    <property type="match status" value="1"/>
</dbReference>
<dbReference type="InterPro" id="IPR009061">
    <property type="entry name" value="DNA-bd_dom_put_sf"/>
</dbReference>
<dbReference type="PROSITE" id="PS50937">
    <property type="entry name" value="HTH_MERR_2"/>
    <property type="match status" value="1"/>
</dbReference>
<protein>
    <submittedName>
        <fullName evidence="3">MerR family transcriptional regulator</fullName>
    </submittedName>
</protein>
<feature type="domain" description="HTH merR-type" evidence="2">
    <location>
        <begin position="87"/>
        <end position="156"/>
    </location>
</feature>
<sequence length="329" mass="36209">MQLTQVTGCGRASREQQSGVSGSLVQQVAQLGEVSGRVREIGQAVQCSLVALVGQLAEGLPINIRVVHDAMLQPCPRGKVKWDDGRVITIGQLAGYIGVSIKTVRVYHDKGLLPEPDRDASGYRRYGASDAVALIKIRTLAEAGVPLARIRDLRASGEEELRQALGEIDDELGARIRRLQETQARLRQLAAGRLVPLPDEVASHLEDLARWGFTSRWVDLQRDLWILVFATHPDRATTLFHDQADILADPKLRQLFLGYDHAHDLDADDPRLDDLARRIAEANRERYGSGELPGLDADSEIPALIQGTVNASSPAWERLDSLIRAHLNA</sequence>
<evidence type="ECO:0000313" key="3">
    <source>
        <dbReference type="EMBL" id="WTU78324.1"/>
    </source>
</evidence>
<keyword evidence="1" id="KW-0238">DNA-binding</keyword>
<dbReference type="CDD" id="cd00592">
    <property type="entry name" value="HTH_MerR-like"/>
    <property type="match status" value="1"/>
</dbReference>
<evidence type="ECO:0000256" key="1">
    <source>
        <dbReference type="ARBA" id="ARBA00023125"/>
    </source>
</evidence>
<dbReference type="InterPro" id="IPR000551">
    <property type="entry name" value="MerR-type_HTH_dom"/>
</dbReference>
<dbReference type="PANTHER" id="PTHR30204:SF93">
    <property type="entry name" value="HTH MERR-TYPE DOMAIN-CONTAINING PROTEIN"/>
    <property type="match status" value="1"/>
</dbReference>
<evidence type="ECO:0000259" key="2">
    <source>
        <dbReference type="PROSITE" id="PS50937"/>
    </source>
</evidence>
<gene>
    <name evidence="3" type="ORF">OG327_36255</name>
</gene>
<dbReference type="PRINTS" id="PR00040">
    <property type="entry name" value="HTHMERR"/>
</dbReference>
<dbReference type="EMBL" id="CP108264">
    <property type="protein sequence ID" value="WTU78324.1"/>
    <property type="molecule type" value="Genomic_DNA"/>
</dbReference>
<organism evidence="3">
    <name type="scientific">Streptomyces sp. NBC_00049</name>
    <dbReference type="NCBI Taxonomy" id="2903617"/>
    <lineage>
        <taxon>Bacteria</taxon>
        <taxon>Bacillati</taxon>
        <taxon>Actinomycetota</taxon>
        <taxon>Actinomycetes</taxon>
        <taxon>Kitasatosporales</taxon>
        <taxon>Streptomycetaceae</taxon>
        <taxon>Streptomyces</taxon>
    </lineage>
</organism>
<dbReference type="Gene3D" id="1.10.1660.10">
    <property type="match status" value="1"/>
</dbReference>